<organism evidence="1 2">
    <name type="scientific">Sinanodonta woodiana</name>
    <name type="common">Chinese pond mussel</name>
    <name type="synonym">Anodonta woodiana</name>
    <dbReference type="NCBI Taxonomy" id="1069815"/>
    <lineage>
        <taxon>Eukaryota</taxon>
        <taxon>Metazoa</taxon>
        <taxon>Spiralia</taxon>
        <taxon>Lophotrochozoa</taxon>
        <taxon>Mollusca</taxon>
        <taxon>Bivalvia</taxon>
        <taxon>Autobranchia</taxon>
        <taxon>Heteroconchia</taxon>
        <taxon>Palaeoheterodonta</taxon>
        <taxon>Unionida</taxon>
        <taxon>Unionoidea</taxon>
        <taxon>Unionidae</taxon>
        <taxon>Unioninae</taxon>
        <taxon>Sinanodonta</taxon>
    </lineage>
</organism>
<name>A0ABD3XNV3_SINWO</name>
<reference evidence="1 2" key="1">
    <citation type="submission" date="2024-11" db="EMBL/GenBank/DDBJ databases">
        <title>Chromosome-level genome assembly of the freshwater bivalve Anodonta woodiana.</title>
        <authorList>
            <person name="Chen X."/>
        </authorList>
    </citation>
    <scope>NUCLEOTIDE SEQUENCE [LARGE SCALE GENOMIC DNA]</scope>
    <source>
        <strain evidence="1">MN2024</strain>
        <tissue evidence="1">Gills</tissue>
    </source>
</reference>
<proteinExistence type="predicted"/>
<evidence type="ECO:0000313" key="2">
    <source>
        <dbReference type="Proteomes" id="UP001634394"/>
    </source>
</evidence>
<sequence length="163" mass="18718">MVPFYHYSTLVKYIKSSIVNYISTKYEGKKKILRFRTNYTRFQVFGHSSLVTSISYRQNQPNNVKEVCQHDSAFDVPPLPALRALLAEDISITLAREIKRRKTDEDATDSLVLPKVDSASVLSISSDTCVAQTEIMLVLVFSFGDVYVVKSRVNYYNYSRREL</sequence>
<dbReference type="AlphaFoldDB" id="A0ABD3XNV3"/>
<accession>A0ABD3XNV3</accession>
<dbReference type="Proteomes" id="UP001634394">
    <property type="component" value="Unassembled WGS sequence"/>
</dbReference>
<dbReference type="EMBL" id="JBJQND010000002">
    <property type="protein sequence ID" value="KAL3886732.1"/>
    <property type="molecule type" value="Genomic_DNA"/>
</dbReference>
<gene>
    <name evidence="1" type="ORF">ACJMK2_026710</name>
</gene>
<evidence type="ECO:0000313" key="1">
    <source>
        <dbReference type="EMBL" id="KAL3886732.1"/>
    </source>
</evidence>
<keyword evidence="2" id="KW-1185">Reference proteome</keyword>
<comment type="caution">
    <text evidence="1">The sequence shown here is derived from an EMBL/GenBank/DDBJ whole genome shotgun (WGS) entry which is preliminary data.</text>
</comment>
<protein>
    <submittedName>
        <fullName evidence="1">Uncharacterized protein</fullName>
    </submittedName>
</protein>